<accession>A0ABS1KZ73</accession>
<evidence type="ECO:0000313" key="3">
    <source>
        <dbReference type="Proteomes" id="UP000613030"/>
    </source>
</evidence>
<keyword evidence="3" id="KW-1185">Reference proteome</keyword>
<sequence>MAKLVIFNFTTLNGYFKGPGNDTRWHKHGEEEGRYAAEAMNVGPVILLFGRITYEMMAGYWPTPMALESAPDVAKGMNSTQKIVFSRTLQKAGWQNTRLVKTDVVDEIKKLKKGNTDMTVLGSGTLVTQLADAGLIDEYQFMIDPVALGDGTPTFKGLRMPLNLTHTKTHTFKSGVVLLCYAPEKK</sequence>
<dbReference type="SUPFAM" id="SSF53597">
    <property type="entry name" value="Dihydrofolate reductase-like"/>
    <property type="match status" value="1"/>
</dbReference>
<reference evidence="2 3" key="1">
    <citation type="submission" date="2021-01" db="EMBL/GenBank/DDBJ databases">
        <title>Chryseolinea sp. Jin1 Genome sequencing and assembly.</title>
        <authorList>
            <person name="Kim I."/>
        </authorList>
    </citation>
    <scope>NUCLEOTIDE SEQUENCE [LARGE SCALE GENOMIC DNA]</scope>
    <source>
        <strain evidence="2 3">Jin1</strain>
    </source>
</reference>
<dbReference type="Proteomes" id="UP000613030">
    <property type="component" value="Unassembled WGS sequence"/>
</dbReference>
<dbReference type="PANTHER" id="PTHR38011">
    <property type="entry name" value="DIHYDROFOLATE REDUCTASE FAMILY PROTEIN (AFU_ORTHOLOGUE AFUA_8G06820)"/>
    <property type="match status" value="1"/>
</dbReference>
<gene>
    <name evidence="2" type="ORF">JI741_25280</name>
</gene>
<dbReference type="InterPro" id="IPR024072">
    <property type="entry name" value="DHFR-like_dom_sf"/>
</dbReference>
<dbReference type="RefSeq" id="WP_202014272.1">
    <property type="nucleotide sequence ID" value="NZ_JAERRB010000011.1"/>
</dbReference>
<name>A0ABS1KZ73_9BACT</name>
<evidence type="ECO:0000313" key="2">
    <source>
        <dbReference type="EMBL" id="MBL0744572.1"/>
    </source>
</evidence>
<dbReference type="InterPro" id="IPR050765">
    <property type="entry name" value="Riboflavin_Biosynth_HTPR"/>
</dbReference>
<protein>
    <submittedName>
        <fullName evidence="2">Dihydrofolate reductase family protein</fullName>
    </submittedName>
</protein>
<dbReference type="EMBL" id="JAERRB010000011">
    <property type="protein sequence ID" value="MBL0744572.1"/>
    <property type="molecule type" value="Genomic_DNA"/>
</dbReference>
<dbReference type="Pfam" id="PF01872">
    <property type="entry name" value="RibD_C"/>
    <property type="match status" value="1"/>
</dbReference>
<evidence type="ECO:0000259" key="1">
    <source>
        <dbReference type="Pfam" id="PF01872"/>
    </source>
</evidence>
<dbReference type="Gene3D" id="3.40.430.10">
    <property type="entry name" value="Dihydrofolate Reductase, subunit A"/>
    <property type="match status" value="1"/>
</dbReference>
<comment type="caution">
    <text evidence="2">The sequence shown here is derived from an EMBL/GenBank/DDBJ whole genome shotgun (WGS) entry which is preliminary data.</text>
</comment>
<dbReference type="InterPro" id="IPR002734">
    <property type="entry name" value="RibDG_C"/>
</dbReference>
<dbReference type="PANTHER" id="PTHR38011:SF11">
    <property type="entry name" value="2,5-DIAMINO-6-RIBOSYLAMINO-4(3H)-PYRIMIDINONE 5'-PHOSPHATE REDUCTASE"/>
    <property type="match status" value="1"/>
</dbReference>
<proteinExistence type="predicted"/>
<organism evidence="2 3">
    <name type="scientific">Chryseolinea lacunae</name>
    <dbReference type="NCBI Taxonomy" id="2801331"/>
    <lineage>
        <taxon>Bacteria</taxon>
        <taxon>Pseudomonadati</taxon>
        <taxon>Bacteroidota</taxon>
        <taxon>Cytophagia</taxon>
        <taxon>Cytophagales</taxon>
        <taxon>Fulvivirgaceae</taxon>
        <taxon>Chryseolinea</taxon>
    </lineage>
</organism>
<feature type="domain" description="Bacterial bifunctional deaminase-reductase C-terminal" evidence="1">
    <location>
        <begin position="3"/>
        <end position="178"/>
    </location>
</feature>